<dbReference type="InterPro" id="IPR017853">
    <property type="entry name" value="GH"/>
</dbReference>
<proteinExistence type="inferred from homology"/>
<comment type="catalytic activity">
    <reaction evidence="3">
        <text>Random hydrolysis of (1-&gt;4)-linkages between N-acetyl-beta-D-glucosamine and D-glucuronate residues in hyaluronate.</text>
        <dbReference type="EC" id="3.2.1.35"/>
    </reaction>
</comment>
<dbReference type="InterPro" id="IPR013785">
    <property type="entry name" value="Aldolase_TIM"/>
</dbReference>
<evidence type="ECO:0000313" key="4">
    <source>
        <dbReference type="EMBL" id="CAG9531086.1"/>
    </source>
</evidence>
<dbReference type="GO" id="GO:0004415">
    <property type="term" value="F:hyalurononglucosaminidase activity"/>
    <property type="evidence" value="ECO:0007669"/>
    <property type="project" value="UniProtKB-UniRule"/>
</dbReference>
<evidence type="ECO:0000256" key="1">
    <source>
        <dbReference type="ARBA" id="ARBA00008871"/>
    </source>
</evidence>
<keyword evidence="5" id="KW-1185">Reference proteome</keyword>
<comment type="similarity">
    <text evidence="1 3">Belongs to the glycosyl hydrolase 56 family.</text>
</comment>
<dbReference type="EMBL" id="CAKAEH010000461">
    <property type="protein sequence ID" value="CAG9531086.1"/>
    <property type="molecule type" value="Genomic_DNA"/>
</dbReference>
<dbReference type="AlphaFoldDB" id="A0A8J2LQ82"/>
<dbReference type="GO" id="GO:0005975">
    <property type="term" value="P:carbohydrate metabolic process"/>
    <property type="evidence" value="ECO:0007669"/>
    <property type="project" value="InterPro"/>
</dbReference>
<protein>
    <recommendedName>
        <fullName evidence="3">Hyaluronidase</fullName>
        <ecNumber evidence="3">3.2.1.35</ecNumber>
    </recommendedName>
</protein>
<dbReference type="SUPFAM" id="SSF51445">
    <property type="entry name" value="(Trans)glycosidases"/>
    <property type="match status" value="1"/>
</dbReference>
<evidence type="ECO:0000256" key="2">
    <source>
        <dbReference type="ARBA" id="ARBA00023157"/>
    </source>
</evidence>
<dbReference type="Gene3D" id="3.20.20.70">
    <property type="entry name" value="Aldolase class I"/>
    <property type="match status" value="1"/>
</dbReference>
<dbReference type="PANTHER" id="PTHR11769">
    <property type="entry name" value="HYALURONIDASE"/>
    <property type="match status" value="1"/>
</dbReference>
<keyword evidence="2" id="KW-1015">Disulfide bond</keyword>
<keyword evidence="3" id="KW-0378">Hydrolase</keyword>
<dbReference type="OrthoDB" id="5796153at2759"/>
<dbReference type="EC" id="3.2.1.35" evidence="3"/>
<gene>
    <name evidence="4" type="ORF">CJOHNSTONI_LOCUS1516</name>
</gene>
<reference evidence="4" key="1">
    <citation type="submission" date="2021-09" db="EMBL/GenBank/DDBJ databases">
        <authorList>
            <consortium name="Pathogen Informatics"/>
        </authorList>
    </citation>
    <scope>NUCLEOTIDE SEQUENCE</scope>
</reference>
<dbReference type="PANTHER" id="PTHR11769:SF35">
    <property type="entry name" value="HYALURONIDASE"/>
    <property type="match status" value="1"/>
</dbReference>
<keyword evidence="3" id="KW-0326">Glycosidase</keyword>
<organism evidence="4 5">
    <name type="scientific">Cercopithifilaria johnstoni</name>
    <dbReference type="NCBI Taxonomy" id="2874296"/>
    <lineage>
        <taxon>Eukaryota</taxon>
        <taxon>Metazoa</taxon>
        <taxon>Ecdysozoa</taxon>
        <taxon>Nematoda</taxon>
        <taxon>Chromadorea</taxon>
        <taxon>Rhabditida</taxon>
        <taxon>Spirurina</taxon>
        <taxon>Spiruromorpha</taxon>
        <taxon>Filarioidea</taxon>
        <taxon>Onchocercidae</taxon>
        <taxon>Cercopithifilaria</taxon>
    </lineage>
</organism>
<dbReference type="Pfam" id="PF01630">
    <property type="entry name" value="Glyco_hydro_56"/>
    <property type="match status" value="1"/>
</dbReference>
<dbReference type="InterPro" id="IPR018155">
    <property type="entry name" value="Hyaluronidase"/>
</dbReference>
<name>A0A8J2LQ82_9BILA</name>
<feature type="non-terminal residue" evidence="4">
    <location>
        <position position="1"/>
    </location>
</feature>
<dbReference type="Proteomes" id="UP000746747">
    <property type="component" value="Unassembled WGS sequence"/>
</dbReference>
<evidence type="ECO:0000313" key="5">
    <source>
        <dbReference type="Proteomes" id="UP000746747"/>
    </source>
</evidence>
<comment type="caution">
    <text evidence="4">The sequence shown here is derived from an EMBL/GenBank/DDBJ whole genome shotgun (WGS) entry which is preliminary data.</text>
</comment>
<evidence type="ECO:0000256" key="3">
    <source>
        <dbReference type="RuleBase" id="RU610713"/>
    </source>
</evidence>
<accession>A0A8J2LQ82</accession>
<sequence length="139" mass="15736">EESDLTHCLYVTSVLQEAKRCATKLPLPIYAFTGFEYFPLQPHSYYIYQDLLNSLRKSYDLGVNGAIIWSTSTNMTARCDGIGEYVEGYLGPEVSNLNSKHAMTTSDYNSVCEMKDGFTNYCCYENMKQHPSTSTTKSM</sequence>
<dbReference type="GO" id="GO:0030214">
    <property type="term" value="P:hyaluronan catabolic process"/>
    <property type="evidence" value="ECO:0007669"/>
    <property type="project" value="TreeGrafter"/>
</dbReference>